<evidence type="ECO:0000313" key="22">
    <source>
        <dbReference type="EMBL" id="ALO77188.1"/>
    </source>
</evidence>
<dbReference type="Pfam" id="PF00116">
    <property type="entry name" value="COX2"/>
    <property type="match status" value="1"/>
</dbReference>
<evidence type="ECO:0000259" key="20">
    <source>
        <dbReference type="PROSITE" id="PS50857"/>
    </source>
</evidence>
<keyword evidence="6 18" id="KW-0679">Respiratory chain</keyword>
<evidence type="ECO:0000256" key="14">
    <source>
        <dbReference type="ARBA" id="ARBA00023008"/>
    </source>
</evidence>
<evidence type="ECO:0000256" key="10">
    <source>
        <dbReference type="ARBA" id="ARBA00022842"/>
    </source>
</evidence>
<reference evidence="22" key="1">
    <citation type="submission" date="2012-06" db="EMBL/GenBank/DDBJ databases">
        <title>Mitogenomics of the Coleoptera under dense taxon sampling.</title>
        <authorList>
            <person name="Timmermans M.J.T.N."/>
            <person name="Lim J."/>
            <person name="Dodsworth S."/>
            <person name="Haran J."/>
            <person name="Ahrens D."/>
            <person name="Bocak L."/>
            <person name="London A."/>
            <person name="Culverwell L."/>
            <person name="Vogler A.P."/>
        </authorList>
    </citation>
    <scope>NUCLEOTIDE SEQUENCE</scope>
</reference>
<keyword evidence="13 19" id="KW-1133">Transmembrane helix</keyword>
<dbReference type="FunFam" id="2.60.40.420:FF:000001">
    <property type="entry name" value="Cytochrome c oxidase subunit 2"/>
    <property type="match status" value="1"/>
</dbReference>
<dbReference type="GO" id="GO:0005507">
    <property type="term" value="F:copper ion binding"/>
    <property type="evidence" value="ECO:0007669"/>
    <property type="project" value="InterPro"/>
</dbReference>
<comment type="subunit">
    <text evidence="3">Component of the cytochrome c oxidase (complex IV, CIV), a multisubunit enzyme composed of a catalytic core of 3 subunits and several supernumerary subunits. The complex exists as a monomer or a dimer and forms supercomplexes (SCs) in the inner mitochondrial membrane with ubiquinol-cytochrome c oxidoreductase (cytochrome b-c1 complex, complex III, CIII).</text>
</comment>
<keyword evidence="16 18" id="KW-0472">Membrane</keyword>
<geneLocation type="mitochondrion" evidence="22"/>
<evidence type="ECO:0000256" key="6">
    <source>
        <dbReference type="ARBA" id="ARBA00022660"/>
    </source>
</evidence>
<comment type="similarity">
    <text evidence="2 18">Belongs to the cytochrome c oxidase subunit 2 family.</text>
</comment>
<keyword evidence="12 18" id="KW-0249">Electron transport</keyword>
<dbReference type="InterPro" id="IPR008972">
    <property type="entry name" value="Cupredoxin"/>
</dbReference>
<proteinExistence type="inferred from homology"/>
<dbReference type="PROSITE" id="PS50857">
    <property type="entry name" value="COX2_CUA"/>
    <property type="match status" value="1"/>
</dbReference>
<feature type="domain" description="Cytochrome oxidase subunit II transmembrane region profile" evidence="21">
    <location>
        <begin position="1"/>
        <end position="91"/>
    </location>
</feature>
<protein>
    <recommendedName>
        <fullName evidence="4 18">Cytochrome c oxidase subunit 2</fullName>
    </recommendedName>
</protein>
<dbReference type="Gene3D" id="1.10.287.90">
    <property type="match status" value="1"/>
</dbReference>
<feature type="transmembrane region" description="Helical" evidence="19">
    <location>
        <begin position="27"/>
        <end position="51"/>
    </location>
</feature>
<dbReference type="EMBL" id="JX412817">
    <property type="protein sequence ID" value="ALO77188.1"/>
    <property type="molecule type" value="Genomic_DNA"/>
</dbReference>
<evidence type="ECO:0000256" key="15">
    <source>
        <dbReference type="ARBA" id="ARBA00023128"/>
    </source>
</evidence>
<dbReference type="PANTHER" id="PTHR22888:SF9">
    <property type="entry name" value="CYTOCHROME C OXIDASE SUBUNIT 2"/>
    <property type="match status" value="1"/>
</dbReference>
<evidence type="ECO:0000256" key="13">
    <source>
        <dbReference type="ARBA" id="ARBA00022989"/>
    </source>
</evidence>
<dbReference type="InterPro" id="IPR002429">
    <property type="entry name" value="CcO_II-like_C"/>
</dbReference>
<evidence type="ECO:0000256" key="16">
    <source>
        <dbReference type="ARBA" id="ARBA00023136"/>
    </source>
</evidence>
<feature type="transmembrane region" description="Helical" evidence="19">
    <location>
        <begin position="63"/>
        <end position="87"/>
    </location>
</feature>
<keyword evidence="8 18" id="KW-0479">Metal-binding</keyword>
<evidence type="ECO:0000256" key="3">
    <source>
        <dbReference type="ARBA" id="ARBA00011164"/>
    </source>
</evidence>
<evidence type="ECO:0000256" key="18">
    <source>
        <dbReference type="RuleBase" id="RU000457"/>
    </source>
</evidence>
<evidence type="ECO:0000256" key="2">
    <source>
        <dbReference type="ARBA" id="ARBA00007866"/>
    </source>
</evidence>
<evidence type="ECO:0000256" key="12">
    <source>
        <dbReference type="ARBA" id="ARBA00022982"/>
    </source>
</evidence>
<keyword evidence="5 18" id="KW-0813">Transport</keyword>
<comment type="function">
    <text evidence="18">Component of the cytochrome c oxidase, the last enzyme in the mitochondrial electron transport chain which drives oxidative phosphorylation. The respiratory chain contains 3 multisubunit complexes succinate dehydrogenase (complex II, CII), ubiquinol-cytochrome c oxidoreductase (cytochrome b-c1 complex, complex III, CIII) and cytochrome c oxidase (complex IV, CIV), that cooperate to transfer electrons derived from NADH and succinate to molecular oxygen, creating an electrochemical gradient over the inner membrane that drives transmembrane transport and the ATP synthase. Cytochrome c oxidase is the component of the respiratory chain that catalyzes the reduction of oxygen to water. Electrons originating from reduced cytochrome c in the intermembrane space (IMS) are transferred via the dinuclear copper A center (CU(A)) of subunit 2 and heme A of subunit 1 to the active site in subunit 1, a binuclear center (BNC) formed by heme A3 and copper B (CU(B)). The BNC reduces molecular oxygen to 2 water molecules using 4 electrons from cytochrome c in the IMS and 4 protons from the mitochondrial matrix.</text>
</comment>
<dbReference type="Gene3D" id="2.60.40.420">
    <property type="entry name" value="Cupredoxins - blue copper proteins"/>
    <property type="match status" value="1"/>
</dbReference>
<sequence length="226" mass="25994">MATWMNINVQDSTSPLMEQLTFFHDHAMLILVMITLIVTYIMAMLFVNKYVNRFLLEGQTIELVWTIAPAITLIFIALPSLRLLYLLDEVNNPLVSVKSIGHQWYWSYELSDFKTIEFDSYMIPQNETKNFNFRLLDVDNRLPLPFKSQVRVMVSSTDVIHSWTIPSAGVKIDASPGRLNQSTFYLNRPGMLFGQCSEICGTNHSFMPIVIESVSPKSFIKWVKSN</sequence>
<dbReference type="SUPFAM" id="SSF81464">
    <property type="entry name" value="Cytochrome c oxidase subunit II-like, transmembrane region"/>
    <property type="match status" value="1"/>
</dbReference>
<keyword evidence="7 18" id="KW-0812">Transmembrane</keyword>
<dbReference type="InterPro" id="IPR034210">
    <property type="entry name" value="CcO_II_C"/>
</dbReference>
<evidence type="ECO:0000256" key="5">
    <source>
        <dbReference type="ARBA" id="ARBA00022448"/>
    </source>
</evidence>
<dbReference type="InterPro" id="IPR001505">
    <property type="entry name" value="Copper_CuA"/>
</dbReference>
<accession>A0A0S2MR71</accession>
<evidence type="ECO:0000259" key="21">
    <source>
        <dbReference type="PROSITE" id="PS50999"/>
    </source>
</evidence>
<keyword evidence="15 18" id="KW-0496">Mitochondrion</keyword>
<dbReference type="PANTHER" id="PTHR22888">
    <property type="entry name" value="CYTOCHROME C OXIDASE, SUBUNIT II"/>
    <property type="match status" value="1"/>
</dbReference>
<dbReference type="PROSITE" id="PS50999">
    <property type="entry name" value="COX2_TM"/>
    <property type="match status" value="1"/>
</dbReference>
<dbReference type="InterPro" id="IPR036257">
    <property type="entry name" value="Cyt_c_oxidase_su2_TM_sf"/>
</dbReference>
<keyword evidence="9 18" id="KW-0999">Mitochondrion inner membrane</keyword>
<dbReference type="AlphaFoldDB" id="A0A0S2MR71"/>
<evidence type="ECO:0000256" key="4">
    <source>
        <dbReference type="ARBA" id="ARBA00015946"/>
    </source>
</evidence>
<evidence type="ECO:0000256" key="11">
    <source>
        <dbReference type="ARBA" id="ARBA00022967"/>
    </source>
</evidence>
<evidence type="ECO:0000256" key="8">
    <source>
        <dbReference type="ARBA" id="ARBA00022723"/>
    </source>
</evidence>
<evidence type="ECO:0000256" key="9">
    <source>
        <dbReference type="ARBA" id="ARBA00022792"/>
    </source>
</evidence>
<dbReference type="InterPro" id="IPR045187">
    <property type="entry name" value="CcO_II"/>
</dbReference>
<dbReference type="GO" id="GO:0005743">
    <property type="term" value="C:mitochondrial inner membrane"/>
    <property type="evidence" value="ECO:0007669"/>
    <property type="project" value="UniProtKB-SubCell"/>
</dbReference>
<dbReference type="CDD" id="cd13912">
    <property type="entry name" value="CcO_II_C"/>
    <property type="match status" value="1"/>
</dbReference>
<comment type="catalytic activity">
    <reaction evidence="17">
        <text>4 Fe(II)-[cytochrome c] + O2 + 8 H(+)(in) = 4 Fe(III)-[cytochrome c] + 2 H2O + 4 H(+)(out)</text>
        <dbReference type="Rhea" id="RHEA:11436"/>
        <dbReference type="Rhea" id="RHEA-COMP:10350"/>
        <dbReference type="Rhea" id="RHEA-COMP:14399"/>
        <dbReference type="ChEBI" id="CHEBI:15377"/>
        <dbReference type="ChEBI" id="CHEBI:15378"/>
        <dbReference type="ChEBI" id="CHEBI:15379"/>
        <dbReference type="ChEBI" id="CHEBI:29033"/>
        <dbReference type="ChEBI" id="CHEBI:29034"/>
        <dbReference type="EC" id="7.1.1.9"/>
    </reaction>
    <physiologicalReaction direction="left-to-right" evidence="17">
        <dbReference type="Rhea" id="RHEA:11437"/>
    </physiologicalReaction>
</comment>
<gene>
    <name evidence="22" type="primary">cox2</name>
</gene>
<keyword evidence="14 18" id="KW-0186">Copper</keyword>
<dbReference type="GO" id="GO:0004129">
    <property type="term" value="F:cytochrome-c oxidase activity"/>
    <property type="evidence" value="ECO:0007669"/>
    <property type="project" value="UniProtKB-EC"/>
</dbReference>
<evidence type="ECO:0000256" key="1">
    <source>
        <dbReference type="ARBA" id="ARBA00004448"/>
    </source>
</evidence>
<dbReference type="PRINTS" id="PR01166">
    <property type="entry name" value="CYCOXIDASEII"/>
</dbReference>
<dbReference type="GO" id="GO:0042773">
    <property type="term" value="P:ATP synthesis coupled electron transport"/>
    <property type="evidence" value="ECO:0007669"/>
    <property type="project" value="TreeGrafter"/>
</dbReference>
<dbReference type="SUPFAM" id="SSF49503">
    <property type="entry name" value="Cupredoxins"/>
    <property type="match status" value="1"/>
</dbReference>
<evidence type="ECO:0000256" key="17">
    <source>
        <dbReference type="ARBA" id="ARBA00049512"/>
    </source>
</evidence>
<comment type="subcellular location">
    <subcellularLocation>
        <location evidence="1 18">Mitochondrion inner membrane</location>
        <topology evidence="1 18">Multi-pass membrane protein</topology>
    </subcellularLocation>
</comment>
<dbReference type="InterPro" id="IPR011759">
    <property type="entry name" value="Cyt_c_oxidase_su2_TM_dom"/>
</dbReference>
<evidence type="ECO:0000256" key="7">
    <source>
        <dbReference type="ARBA" id="ARBA00022692"/>
    </source>
</evidence>
<evidence type="ECO:0000256" key="19">
    <source>
        <dbReference type="SAM" id="Phobius"/>
    </source>
</evidence>
<dbReference type="Pfam" id="PF02790">
    <property type="entry name" value="COX2_TM"/>
    <property type="match status" value="1"/>
</dbReference>
<organism evidence="22">
    <name type="scientific">Elateridae sp. GENSP01</name>
    <dbReference type="NCBI Taxonomy" id="1205550"/>
    <lineage>
        <taxon>Eukaryota</taxon>
        <taxon>Metazoa</taxon>
        <taxon>Ecdysozoa</taxon>
        <taxon>Arthropoda</taxon>
        <taxon>Hexapoda</taxon>
        <taxon>Insecta</taxon>
        <taxon>Pterygota</taxon>
        <taxon>Neoptera</taxon>
        <taxon>Endopterygota</taxon>
        <taxon>Coleoptera</taxon>
        <taxon>Polyphaga</taxon>
        <taxon>Elateriformia</taxon>
        <taxon>Elateroidea</taxon>
        <taxon>Elateridae</taxon>
    </lineage>
</organism>
<comment type="cofactor">
    <cofactor evidence="18">
        <name>Cu cation</name>
        <dbReference type="ChEBI" id="CHEBI:23378"/>
    </cofactor>
    <text evidence="18">Binds a copper A center.</text>
</comment>
<keyword evidence="11" id="KW-1278">Translocase</keyword>
<keyword evidence="10" id="KW-0460">Magnesium</keyword>
<dbReference type="PROSITE" id="PS00078">
    <property type="entry name" value="COX2"/>
    <property type="match status" value="1"/>
</dbReference>
<feature type="domain" description="Cytochrome oxidase subunit II copper A binding" evidence="20">
    <location>
        <begin position="92"/>
        <end position="225"/>
    </location>
</feature>
<name>A0A0S2MR71_9COLE</name>